<dbReference type="Pfam" id="PF13692">
    <property type="entry name" value="Glyco_trans_1_4"/>
    <property type="match status" value="1"/>
</dbReference>
<sequence length="379" mass="41443">MKRLLIVTTSYPERDEGAAAAGSFVADFALEAARQSIEVAVVAPAAESSEMREGEVWVHRFAVPHLPLSTLQVTRPLHWRHIARTLQAGQATVNRVCAQRGPDHILALWALPSGAWAQRAGARYEIPYSTWALGSDIWTLGRIPGVRQVLSRVLRAAQVRFADGYQLAEDVTRISGRPCAFLPSTRLLPPRERTRPLAERPPYRLGFLGRWHPNKGVDLLLDALTLLEDSDWALIESLQIAGGGPLEAEVLRRAGALQTAGRPVRLSGYLDRMEATAFLQSLDYLIIPSRIESIPVLFSDAMQAGTPVIASPVGDLPELLRQQTCGIALAGVDPPSLLQGIRQALATKPGRYRVGMAQAGARFDLNQAVQSLKEALNWI</sequence>
<name>A0A6M0K7C8_9GAMM</name>
<dbReference type="Gene3D" id="3.40.50.2000">
    <property type="entry name" value="Glycogen Phosphorylase B"/>
    <property type="match status" value="2"/>
</dbReference>
<dbReference type="EMBL" id="JAAIJQ010000115">
    <property type="protein sequence ID" value="NEV64833.1"/>
    <property type="molecule type" value="Genomic_DNA"/>
</dbReference>
<organism evidence="1 2">
    <name type="scientific">Thiorhodococcus minor</name>
    <dbReference type="NCBI Taxonomy" id="57489"/>
    <lineage>
        <taxon>Bacteria</taxon>
        <taxon>Pseudomonadati</taxon>
        <taxon>Pseudomonadota</taxon>
        <taxon>Gammaproteobacteria</taxon>
        <taxon>Chromatiales</taxon>
        <taxon>Chromatiaceae</taxon>
        <taxon>Thiorhodococcus</taxon>
    </lineage>
</organism>
<gene>
    <name evidence="1" type="ORF">G3446_23695</name>
</gene>
<dbReference type="PANTHER" id="PTHR45947">
    <property type="entry name" value="SULFOQUINOVOSYL TRANSFERASE SQD2"/>
    <property type="match status" value="1"/>
</dbReference>
<reference evidence="1 2" key="1">
    <citation type="submission" date="2020-02" db="EMBL/GenBank/DDBJ databases">
        <title>Genome sequences of Thiorhodococcus mannitoliphagus and Thiorhodococcus minor, purple sulfur photosynthetic bacteria in the gammaproteobacterial family, Chromatiaceae.</title>
        <authorList>
            <person name="Aviles F.A."/>
            <person name="Meyer T.E."/>
            <person name="Kyndt J.A."/>
        </authorList>
    </citation>
    <scope>NUCLEOTIDE SEQUENCE [LARGE SCALE GENOMIC DNA]</scope>
    <source>
        <strain evidence="1 2">DSM 11518</strain>
    </source>
</reference>
<dbReference type="Proteomes" id="UP000483379">
    <property type="component" value="Unassembled WGS sequence"/>
</dbReference>
<evidence type="ECO:0000313" key="1">
    <source>
        <dbReference type="EMBL" id="NEV64833.1"/>
    </source>
</evidence>
<evidence type="ECO:0000313" key="2">
    <source>
        <dbReference type="Proteomes" id="UP000483379"/>
    </source>
</evidence>
<accession>A0A6M0K7C8</accession>
<protein>
    <submittedName>
        <fullName evidence="1">Glycosyltransferase family 4 protein</fullName>
    </submittedName>
</protein>
<dbReference type="InterPro" id="IPR050194">
    <property type="entry name" value="Glycosyltransferase_grp1"/>
</dbReference>
<keyword evidence="1" id="KW-0808">Transferase</keyword>
<proteinExistence type="predicted"/>
<keyword evidence="2" id="KW-1185">Reference proteome</keyword>
<dbReference type="AlphaFoldDB" id="A0A6M0K7C8"/>
<comment type="caution">
    <text evidence="1">The sequence shown here is derived from an EMBL/GenBank/DDBJ whole genome shotgun (WGS) entry which is preliminary data.</text>
</comment>
<dbReference type="SUPFAM" id="SSF53756">
    <property type="entry name" value="UDP-Glycosyltransferase/glycogen phosphorylase"/>
    <property type="match status" value="1"/>
</dbReference>
<dbReference type="PANTHER" id="PTHR45947:SF15">
    <property type="entry name" value="TEICHURONIC ACID BIOSYNTHESIS GLYCOSYLTRANSFERASE TUAC-RELATED"/>
    <property type="match status" value="1"/>
</dbReference>
<dbReference type="GO" id="GO:0016757">
    <property type="term" value="F:glycosyltransferase activity"/>
    <property type="evidence" value="ECO:0007669"/>
    <property type="project" value="TreeGrafter"/>
</dbReference>
<dbReference type="RefSeq" id="WP_164455972.1">
    <property type="nucleotide sequence ID" value="NZ_JAAIJQ010000115.1"/>
</dbReference>